<name>A0A7S4BKC2_CHRCT</name>
<reference evidence="2" key="1">
    <citation type="submission" date="2021-01" db="EMBL/GenBank/DDBJ databases">
        <authorList>
            <person name="Corre E."/>
            <person name="Pelletier E."/>
            <person name="Niang G."/>
            <person name="Scheremetjew M."/>
            <person name="Finn R."/>
            <person name="Kale V."/>
            <person name="Holt S."/>
            <person name="Cochrane G."/>
            <person name="Meng A."/>
            <person name="Brown T."/>
            <person name="Cohen L."/>
        </authorList>
    </citation>
    <scope>NUCLEOTIDE SEQUENCE</scope>
    <source>
        <strain evidence="2">CCMP645</strain>
    </source>
</reference>
<dbReference type="AlphaFoldDB" id="A0A7S4BKC2"/>
<organism evidence="2">
    <name type="scientific">Chrysotila carterae</name>
    <name type="common">Marine alga</name>
    <name type="synonym">Syracosphaera carterae</name>
    <dbReference type="NCBI Taxonomy" id="13221"/>
    <lineage>
        <taxon>Eukaryota</taxon>
        <taxon>Haptista</taxon>
        <taxon>Haptophyta</taxon>
        <taxon>Prymnesiophyceae</taxon>
        <taxon>Isochrysidales</taxon>
        <taxon>Isochrysidaceae</taxon>
        <taxon>Chrysotila</taxon>
    </lineage>
</organism>
<proteinExistence type="predicted"/>
<evidence type="ECO:0000313" key="2">
    <source>
        <dbReference type="EMBL" id="CAE0768754.1"/>
    </source>
</evidence>
<keyword evidence="1" id="KW-0175">Coiled coil</keyword>
<dbReference type="EMBL" id="HBIZ01033536">
    <property type="protein sequence ID" value="CAE0768754.1"/>
    <property type="molecule type" value="Transcribed_RNA"/>
</dbReference>
<gene>
    <name evidence="2" type="ORF">PCAR00345_LOCUS21366</name>
</gene>
<sequence length="347" mass="37902">MAEDERAKRLAAEVRAATESTVFDMASCSGAGPISQLVNAGFGQPLPLAHMVRLSFIVGGGKKVRQRYDDKLPQILSEALKSVGYVEDRGASCTDDCQGLFKYQHDTDKDLKFVHVFPKLDASKAASGGEVEDSLSPAQLLVFSEMDTFKAMIAAKTPTFSQRKRALDALKASKARIASLEEALTAMKPLSDDEQSWYDAVDAEGLGLKISWLAQTLEKMVDDGQLTAKEREEVLSRMEEKAEELSLKLSAAEAAGKAKAVTQLTAAREELQKKMADVRNLKCITHRPKHAAEIQAVKKKLAALEKLEKSKVVLPLEEVQKLSAKPKLLADLHAMEVDSAGWFSEPS</sequence>
<accession>A0A7S4BKC2</accession>
<evidence type="ECO:0000256" key="1">
    <source>
        <dbReference type="SAM" id="Coils"/>
    </source>
</evidence>
<protein>
    <submittedName>
        <fullName evidence="2">Uncharacterized protein</fullName>
    </submittedName>
</protein>
<feature type="coiled-coil region" evidence="1">
    <location>
        <begin position="228"/>
        <end position="281"/>
    </location>
</feature>